<comment type="caution">
    <text evidence="2">The sequence shown here is derived from an EMBL/GenBank/DDBJ whole genome shotgun (WGS) entry which is preliminary data.</text>
</comment>
<dbReference type="Proteomes" id="UP001328733">
    <property type="component" value="Unassembled WGS sequence"/>
</dbReference>
<dbReference type="EMBL" id="JBAFSM010000027">
    <property type="protein sequence ID" value="MEG3438372.1"/>
    <property type="molecule type" value="Genomic_DNA"/>
</dbReference>
<protein>
    <submittedName>
        <fullName evidence="2">Uncharacterized protein</fullName>
    </submittedName>
</protein>
<feature type="region of interest" description="Disordered" evidence="1">
    <location>
        <begin position="1"/>
        <end position="21"/>
    </location>
</feature>
<evidence type="ECO:0000313" key="3">
    <source>
        <dbReference type="Proteomes" id="UP001328733"/>
    </source>
</evidence>
<sequence>MTNSKNQLVATRSYPPQKLQEQRAEQERLDNILLLLQNLFEREEATAKLILDSLYDIGSVNLINSKVPTRPLKSLSKAIARSSKPVFRVFALRWFKKNCPRLITDWLYSLVRF</sequence>
<reference evidence="2 3" key="1">
    <citation type="submission" date="2024-01" db="EMBL/GenBank/DDBJ databases">
        <title>Genomic insights into the taxonomy and metabolism of the cyanobacterium Pannus brasiliensis CCIBt3594.</title>
        <authorList>
            <person name="Machado M."/>
            <person name="Botero N.B."/>
            <person name="Andreote A.P.D."/>
            <person name="Feitosa A.M.T."/>
            <person name="Popin R."/>
            <person name="Sivonen K."/>
            <person name="Fiore M.F."/>
        </authorList>
    </citation>
    <scope>NUCLEOTIDE SEQUENCE [LARGE SCALE GENOMIC DNA]</scope>
    <source>
        <strain evidence="2 3">CCIBt3594</strain>
    </source>
</reference>
<name>A0AAW9QVF7_9CHRO</name>
<dbReference type="AlphaFoldDB" id="A0AAW9QVF7"/>
<evidence type="ECO:0000313" key="2">
    <source>
        <dbReference type="EMBL" id="MEG3438372.1"/>
    </source>
</evidence>
<organism evidence="2 3">
    <name type="scientific">Pannus brasiliensis CCIBt3594</name>
    <dbReference type="NCBI Taxonomy" id="1427578"/>
    <lineage>
        <taxon>Bacteria</taxon>
        <taxon>Bacillati</taxon>
        <taxon>Cyanobacteriota</taxon>
        <taxon>Cyanophyceae</taxon>
        <taxon>Oscillatoriophycideae</taxon>
        <taxon>Chroococcales</taxon>
        <taxon>Microcystaceae</taxon>
        <taxon>Pannus</taxon>
    </lineage>
</organism>
<evidence type="ECO:0000256" key="1">
    <source>
        <dbReference type="SAM" id="MobiDB-lite"/>
    </source>
</evidence>
<feature type="compositionally biased region" description="Polar residues" evidence="1">
    <location>
        <begin position="1"/>
        <end position="10"/>
    </location>
</feature>
<dbReference type="RefSeq" id="WP_332865852.1">
    <property type="nucleotide sequence ID" value="NZ_JBAFSM010000027.1"/>
</dbReference>
<proteinExistence type="predicted"/>
<gene>
    <name evidence="2" type="ORF">V0288_14675</name>
</gene>
<accession>A0AAW9QVF7</accession>
<keyword evidence="3" id="KW-1185">Reference proteome</keyword>